<dbReference type="Proteomes" id="UP000279259">
    <property type="component" value="Unassembled WGS sequence"/>
</dbReference>
<comment type="subcellular location">
    <subcellularLocation>
        <location evidence="1">Membrane</location>
        <topology evidence="1">Multi-pass membrane protein</topology>
    </subcellularLocation>
</comment>
<keyword evidence="3 5" id="KW-1133">Transmembrane helix</keyword>
<dbReference type="AlphaFoldDB" id="A0A427YLR8"/>
<sequence length="425" mass="46595">MGQSSSILETTWSATQAAISVILVLLFGYLARHYGVLSSEGEKGSSHISVTIFLPCLLFSQIGPLASWANLQQYWIIIVYSLLFQLVSYAFGEVGVRLFKMPQWLTPCMVFNNATSLPLLLLNTLGKNHTLDPLMQKGDSLDDLLQRGRVYLLINALVGNLTRFTFGPYMLKTQGDNAHAWSHSESPHLVEKVKNGFANLNLAANPAEPLPTAYPAIEPYPAEAETTPLLHSAKVNGWRGRRIAKLVWTKLAVWVNPPMAGGIAAVLVGVVPFLHRWFFEEDEWLSPLAQALENLGDLYTVLQMFVLGAHLKAKRGSKLPPRWTLAYLFVIRFAVIPVMSAASVYGVRTWLGDRVLPDPILDFTMILAPVGPPAITLAAIVEMTNADASTDTAVAQTIVLSYVLSPLISLSVTGSLAVVRKLYGQ</sequence>
<evidence type="ECO:0000256" key="5">
    <source>
        <dbReference type="SAM" id="Phobius"/>
    </source>
</evidence>
<organism evidence="6 7">
    <name type="scientific">Saitozyma podzolica</name>
    <dbReference type="NCBI Taxonomy" id="1890683"/>
    <lineage>
        <taxon>Eukaryota</taxon>
        <taxon>Fungi</taxon>
        <taxon>Dikarya</taxon>
        <taxon>Basidiomycota</taxon>
        <taxon>Agaricomycotina</taxon>
        <taxon>Tremellomycetes</taxon>
        <taxon>Tremellales</taxon>
        <taxon>Trimorphomycetaceae</taxon>
        <taxon>Saitozyma</taxon>
    </lineage>
</organism>
<evidence type="ECO:0000313" key="6">
    <source>
        <dbReference type="EMBL" id="RSH92016.1"/>
    </source>
</evidence>
<reference evidence="6 7" key="1">
    <citation type="submission" date="2018-11" db="EMBL/GenBank/DDBJ databases">
        <title>Genome sequence of Saitozyma podzolica DSM 27192.</title>
        <authorList>
            <person name="Aliyu H."/>
            <person name="Gorte O."/>
            <person name="Ochsenreither K."/>
        </authorList>
    </citation>
    <scope>NUCLEOTIDE SEQUENCE [LARGE SCALE GENOMIC DNA]</scope>
    <source>
        <strain evidence="6 7">DSM 27192</strain>
    </source>
</reference>
<dbReference type="GO" id="GO:0055085">
    <property type="term" value="P:transmembrane transport"/>
    <property type="evidence" value="ECO:0007669"/>
    <property type="project" value="InterPro"/>
</dbReference>
<keyword evidence="4 5" id="KW-0472">Membrane</keyword>
<dbReference type="PANTHER" id="PTHR31274:SF1">
    <property type="entry name" value="AGL149CP"/>
    <property type="match status" value="1"/>
</dbReference>
<comment type="caution">
    <text evidence="6">The sequence shown here is derived from an EMBL/GenBank/DDBJ whole genome shotgun (WGS) entry which is preliminary data.</text>
</comment>
<dbReference type="Pfam" id="PF03547">
    <property type="entry name" value="Mem_trans"/>
    <property type="match status" value="1"/>
</dbReference>
<dbReference type="EMBL" id="RSCD01000007">
    <property type="protein sequence ID" value="RSH92016.1"/>
    <property type="molecule type" value="Genomic_DNA"/>
</dbReference>
<dbReference type="PANTHER" id="PTHR31274">
    <property type="entry name" value="PROTEIN ECM3"/>
    <property type="match status" value="1"/>
</dbReference>
<evidence type="ECO:0000313" key="7">
    <source>
        <dbReference type="Proteomes" id="UP000279259"/>
    </source>
</evidence>
<dbReference type="GO" id="GO:0016020">
    <property type="term" value="C:membrane"/>
    <property type="evidence" value="ECO:0007669"/>
    <property type="project" value="UniProtKB-SubCell"/>
</dbReference>
<protein>
    <submittedName>
        <fullName evidence="6">Uncharacterized protein</fullName>
    </submittedName>
</protein>
<dbReference type="InterPro" id="IPR040254">
    <property type="entry name" value="Ecm3-like"/>
</dbReference>
<feature type="transmembrane region" description="Helical" evidence="5">
    <location>
        <begin position="12"/>
        <end position="32"/>
    </location>
</feature>
<evidence type="ECO:0000256" key="1">
    <source>
        <dbReference type="ARBA" id="ARBA00004141"/>
    </source>
</evidence>
<gene>
    <name evidence="6" type="ORF">EHS25_009387</name>
</gene>
<feature type="transmembrane region" description="Helical" evidence="5">
    <location>
        <begin position="325"/>
        <end position="347"/>
    </location>
</feature>
<feature type="transmembrane region" description="Helical" evidence="5">
    <location>
        <begin position="44"/>
        <end position="62"/>
    </location>
</feature>
<name>A0A427YLR8_9TREE</name>
<dbReference type="InterPro" id="IPR004776">
    <property type="entry name" value="Mem_transp_PIN-like"/>
</dbReference>
<feature type="transmembrane region" description="Helical" evidence="5">
    <location>
        <begin position="359"/>
        <end position="381"/>
    </location>
</feature>
<dbReference type="STRING" id="1890683.A0A427YLR8"/>
<keyword evidence="7" id="KW-1185">Reference proteome</keyword>
<proteinExistence type="predicted"/>
<accession>A0A427YLR8</accession>
<keyword evidence="2 5" id="KW-0812">Transmembrane</keyword>
<feature type="transmembrane region" description="Helical" evidence="5">
    <location>
        <begin position="251"/>
        <end position="275"/>
    </location>
</feature>
<evidence type="ECO:0000256" key="2">
    <source>
        <dbReference type="ARBA" id="ARBA00022692"/>
    </source>
</evidence>
<dbReference type="OrthoDB" id="191139at2759"/>
<evidence type="ECO:0000256" key="3">
    <source>
        <dbReference type="ARBA" id="ARBA00022989"/>
    </source>
</evidence>
<feature type="transmembrane region" description="Helical" evidence="5">
    <location>
        <begin position="74"/>
        <end position="92"/>
    </location>
</feature>
<feature type="transmembrane region" description="Helical" evidence="5">
    <location>
        <begin position="393"/>
        <end position="419"/>
    </location>
</feature>
<evidence type="ECO:0000256" key="4">
    <source>
        <dbReference type="ARBA" id="ARBA00023136"/>
    </source>
</evidence>